<evidence type="ECO:0000313" key="1">
    <source>
        <dbReference type="EMBL" id="CAF2075249.1"/>
    </source>
</evidence>
<protein>
    <submittedName>
        <fullName evidence="1">(rape) hypothetical protein</fullName>
    </submittedName>
    <submittedName>
        <fullName evidence="2">BnaC01g27400D protein</fullName>
    </submittedName>
</protein>
<reference evidence="2" key="2">
    <citation type="submission" date="2014-06" db="EMBL/GenBank/DDBJ databases">
        <authorList>
            <person name="Genoscope - CEA"/>
        </authorList>
    </citation>
    <scope>NUCLEOTIDE SEQUENCE</scope>
</reference>
<gene>
    <name evidence="2" type="primary">BnaC01g27400D</name>
    <name evidence="1" type="ORF">DARMORV10_C01P35470.1</name>
    <name evidence="2" type="ORF">GSBRNA2T00050452001</name>
</gene>
<dbReference type="Proteomes" id="UP001295469">
    <property type="component" value="Chromosome C01"/>
</dbReference>
<evidence type="ECO:0000313" key="3">
    <source>
        <dbReference type="Proteomes" id="UP000028999"/>
    </source>
</evidence>
<keyword evidence="3" id="KW-1185">Reference proteome</keyword>
<dbReference type="Proteomes" id="UP000028999">
    <property type="component" value="Unassembled WGS sequence"/>
</dbReference>
<dbReference type="PaxDb" id="3708-A0A078H2Y9"/>
<dbReference type="AlphaFoldDB" id="A0A078H2Y9"/>
<sequence>MNSQGWDTNMERGDNCWKNIKISLTEINIAMKRRYRTNMRHVKPLQSCHRNDMDNWCKNCYHYKQMKQFVRII</sequence>
<dbReference type="EMBL" id="HG994365">
    <property type="protein sequence ID" value="CAF2075249.1"/>
    <property type="molecule type" value="Genomic_DNA"/>
</dbReference>
<organism evidence="2 3">
    <name type="scientific">Brassica napus</name>
    <name type="common">Rape</name>
    <dbReference type="NCBI Taxonomy" id="3708"/>
    <lineage>
        <taxon>Eukaryota</taxon>
        <taxon>Viridiplantae</taxon>
        <taxon>Streptophyta</taxon>
        <taxon>Embryophyta</taxon>
        <taxon>Tracheophyta</taxon>
        <taxon>Spermatophyta</taxon>
        <taxon>Magnoliopsida</taxon>
        <taxon>eudicotyledons</taxon>
        <taxon>Gunneridae</taxon>
        <taxon>Pentapetalae</taxon>
        <taxon>rosids</taxon>
        <taxon>malvids</taxon>
        <taxon>Brassicales</taxon>
        <taxon>Brassicaceae</taxon>
        <taxon>Brassiceae</taxon>
        <taxon>Brassica</taxon>
    </lineage>
</organism>
<evidence type="ECO:0000313" key="2">
    <source>
        <dbReference type="EMBL" id="CDY31784.1"/>
    </source>
</evidence>
<dbReference type="EMBL" id="LK032279">
    <property type="protein sequence ID" value="CDY31784.1"/>
    <property type="molecule type" value="Genomic_DNA"/>
</dbReference>
<reference evidence="2 3" key="1">
    <citation type="journal article" date="2014" name="Science">
        <title>Plant genetics. Early allopolyploid evolution in the post-Neolithic Brassica napus oilseed genome.</title>
        <authorList>
            <person name="Chalhoub B."/>
            <person name="Denoeud F."/>
            <person name="Liu S."/>
            <person name="Parkin I.A."/>
            <person name="Tang H."/>
            <person name="Wang X."/>
            <person name="Chiquet J."/>
            <person name="Belcram H."/>
            <person name="Tong C."/>
            <person name="Samans B."/>
            <person name="Correa M."/>
            <person name="Da Silva C."/>
            <person name="Just J."/>
            <person name="Falentin C."/>
            <person name="Koh C.S."/>
            <person name="Le Clainche I."/>
            <person name="Bernard M."/>
            <person name="Bento P."/>
            <person name="Noel B."/>
            <person name="Labadie K."/>
            <person name="Alberti A."/>
            <person name="Charles M."/>
            <person name="Arnaud D."/>
            <person name="Guo H."/>
            <person name="Daviaud C."/>
            <person name="Alamery S."/>
            <person name="Jabbari K."/>
            <person name="Zhao M."/>
            <person name="Edger P.P."/>
            <person name="Chelaifa H."/>
            <person name="Tack D."/>
            <person name="Lassalle G."/>
            <person name="Mestiri I."/>
            <person name="Schnel N."/>
            <person name="Le Paslier M.C."/>
            <person name="Fan G."/>
            <person name="Renault V."/>
            <person name="Bayer P.E."/>
            <person name="Golicz A.A."/>
            <person name="Manoli S."/>
            <person name="Lee T.H."/>
            <person name="Thi V.H."/>
            <person name="Chalabi S."/>
            <person name="Hu Q."/>
            <person name="Fan C."/>
            <person name="Tollenaere R."/>
            <person name="Lu Y."/>
            <person name="Battail C."/>
            <person name="Shen J."/>
            <person name="Sidebottom C.H."/>
            <person name="Wang X."/>
            <person name="Canaguier A."/>
            <person name="Chauveau A."/>
            <person name="Berard A."/>
            <person name="Deniot G."/>
            <person name="Guan M."/>
            <person name="Liu Z."/>
            <person name="Sun F."/>
            <person name="Lim Y.P."/>
            <person name="Lyons E."/>
            <person name="Town C.D."/>
            <person name="Bancroft I."/>
            <person name="Wang X."/>
            <person name="Meng J."/>
            <person name="Ma J."/>
            <person name="Pires J.C."/>
            <person name="King G.J."/>
            <person name="Brunel D."/>
            <person name="Delourme R."/>
            <person name="Renard M."/>
            <person name="Aury J.M."/>
            <person name="Adams K.L."/>
            <person name="Batley J."/>
            <person name="Snowdon R.J."/>
            <person name="Tost J."/>
            <person name="Edwards D."/>
            <person name="Zhou Y."/>
            <person name="Hua W."/>
            <person name="Sharpe A.G."/>
            <person name="Paterson A.H."/>
            <person name="Guan C."/>
            <person name="Wincker P."/>
        </authorList>
    </citation>
    <scope>NUCLEOTIDE SEQUENCE [LARGE SCALE GENOMIC DNA]</scope>
    <source>
        <strain evidence="3">cv. Darmor-bzh</strain>
    </source>
</reference>
<name>A0A078H2Y9_BRANA</name>
<dbReference type="Gramene" id="CDY31784">
    <property type="protein sequence ID" value="CDY31784"/>
    <property type="gene ID" value="GSBRNA2T00050452001"/>
</dbReference>
<accession>A0A078H2Y9</accession>
<reference evidence="1" key="3">
    <citation type="submission" date="2021-01" db="EMBL/GenBank/DDBJ databases">
        <authorList>
            <consortium name="Genoscope - CEA"/>
            <person name="William W."/>
        </authorList>
    </citation>
    <scope>NUCLEOTIDE SEQUENCE</scope>
</reference>
<proteinExistence type="predicted"/>